<name>A0A0S2I560_9BACT</name>
<dbReference type="Pfam" id="PF01103">
    <property type="entry name" value="Omp85"/>
    <property type="match status" value="1"/>
</dbReference>
<proteinExistence type="predicted"/>
<evidence type="ECO:0000313" key="5">
    <source>
        <dbReference type="Proteomes" id="UP000064893"/>
    </source>
</evidence>
<evidence type="ECO:0000256" key="1">
    <source>
        <dbReference type="ARBA" id="ARBA00004370"/>
    </source>
</evidence>
<feature type="domain" description="Bacterial surface antigen (D15)" evidence="3">
    <location>
        <begin position="210"/>
        <end position="429"/>
    </location>
</feature>
<protein>
    <submittedName>
        <fullName evidence="4">Outer membrane protein/protective antigen OMA87</fullName>
    </submittedName>
</protein>
<evidence type="ECO:0000259" key="3">
    <source>
        <dbReference type="Pfam" id="PF01103"/>
    </source>
</evidence>
<evidence type="ECO:0000313" key="4">
    <source>
        <dbReference type="EMBL" id="ALO17494.1"/>
    </source>
</evidence>
<dbReference type="Proteomes" id="UP000064893">
    <property type="component" value="Chromosome"/>
</dbReference>
<dbReference type="NCBIfam" id="NF047779">
    <property type="entry name" value="Omp85_fam"/>
    <property type="match status" value="1"/>
</dbReference>
<dbReference type="STRING" id="1307839.L21SP5_03903"/>
<evidence type="ECO:0000256" key="2">
    <source>
        <dbReference type="ARBA" id="ARBA00023136"/>
    </source>
</evidence>
<keyword evidence="5" id="KW-1185">Reference proteome</keyword>
<dbReference type="GO" id="GO:0019867">
    <property type="term" value="C:outer membrane"/>
    <property type="evidence" value="ECO:0007669"/>
    <property type="project" value="InterPro"/>
</dbReference>
<dbReference type="Gene3D" id="2.40.160.50">
    <property type="entry name" value="membrane protein fhac: a member of the omp85/tpsb transporter family"/>
    <property type="match status" value="1"/>
</dbReference>
<accession>A0A0S2I560</accession>
<dbReference type="InterPro" id="IPR000184">
    <property type="entry name" value="Bac_surfAg_D15"/>
</dbReference>
<keyword evidence="2" id="KW-0472">Membrane</keyword>
<comment type="subcellular location">
    <subcellularLocation>
        <location evidence="1">Membrane</location>
    </subcellularLocation>
</comment>
<gene>
    <name evidence="4" type="ORF">L21SP5_03903</name>
</gene>
<dbReference type="PATRIC" id="fig|1307839.3.peg.4168"/>
<dbReference type="AlphaFoldDB" id="A0A0S2I560"/>
<dbReference type="EMBL" id="CP013118">
    <property type="protein sequence ID" value="ALO17494.1"/>
    <property type="molecule type" value="Genomic_DNA"/>
</dbReference>
<sequence>MLLLVGTISSFAQKDTKEDSVKTGLNFGALPTITYDSDFGLQYGGMVNFYFYGDGSSYPEYRHSLYMEVSRFTKGSGINRLFYDSKYLIPGIRLTADMSYLTEQALPFYGFNGAEVIYNAGWEDDQSDDYISRVFYRHERQFFRFKTDFQGKLPVKNLGWIAGYLGYKFNIGSVDIDRLNEGKSGDDALPDTAGLYDLYVRWGLIDEAEKDGGTHHYFKAGLVYDTRDNEPNPMRGMWSEFVVQAAPEFAGNNNFGHAKISLTHRQYFTLIPEDLSLAYRVLYQTTVGDCPFYLYPLISTSFLKGANSEGLGGAKTVRGVLRNRVVGRGIAFGNLELRYKLWRFHLFKQNFYLGTNVFADAGIVTEPIEFDKEAVIEAAEADLPDFNANEFFDKGEKPHFGVGAGFRLAMNQNFVIAFDVAHSLDPQDGGLGIYIGLNYLF</sequence>
<organism evidence="4 5">
    <name type="scientific">Salinivirga cyanobacteriivorans</name>
    <dbReference type="NCBI Taxonomy" id="1307839"/>
    <lineage>
        <taxon>Bacteria</taxon>
        <taxon>Pseudomonadati</taxon>
        <taxon>Bacteroidota</taxon>
        <taxon>Bacteroidia</taxon>
        <taxon>Bacteroidales</taxon>
        <taxon>Salinivirgaceae</taxon>
        <taxon>Salinivirga</taxon>
    </lineage>
</organism>
<dbReference type="KEGG" id="blq:L21SP5_03903"/>
<reference evidence="4 5" key="1">
    <citation type="submission" date="2015-11" db="EMBL/GenBank/DDBJ databases">
        <title>Description and complete genome sequence of a novel strain predominating in hypersaline microbial mats and representing a new family of the Bacteriodetes phylum.</title>
        <authorList>
            <person name="Spring S."/>
            <person name="Bunk B."/>
            <person name="Sproer C."/>
            <person name="Klenk H.-P."/>
        </authorList>
    </citation>
    <scope>NUCLEOTIDE SEQUENCE [LARGE SCALE GENOMIC DNA]</scope>
    <source>
        <strain evidence="4 5">L21-Spi-D4</strain>
    </source>
</reference>